<organism evidence="3 4">
    <name type="scientific">Inhella gelatinilytica</name>
    <dbReference type="NCBI Taxonomy" id="2795030"/>
    <lineage>
        <taxon>Bacteria</taxon>
        <taxon>Pseudomonadati</taxon>
        <taxon>Pseudomonadota</taxon>
        <taxon>Betaproteobacteria</taxon>
        <taxon>Burkholderiales</taxon>
        <taxon>Sphaerotilaceae</taxon>
        <taxon>Inhella</taxon>
    </lineage>
</organism>
<dbReference type="RefSeq" id="WP_198101585.1">
    <property type="nucleotide sequence ID" value="NZ_JAEDAL010000008.1"/>
</dbReference>
<evidence type="ECO:0000313" key="3">
    <source>
        <dbReference type="EMBL" id="MBH9553964.1"/>
    </source>
</evidence>
<protein>
    <submittedName>
        <fullName evidence="3">Uncharacterized protein</fullName>
    </submittedName>
</protein>
<dbReference type="Proteomes" id="UP000620139">
    <property type="component" value="Unassembled WGS sequence"/>
</dbReference>
<keyword evidence="4" id="KW-1185">Reference proteome</keyword>
<comment type="caution">
    <text evidence="3">The sequence shown here is derived from an EMBL/GenBank/DDBJ whole genome shotgun (WGS) entry which is preliminary data.</text>
</comment>
<proteinExistence type="predicted"/>
<feature type="transmembrane region" description="Helical" evidence="2">
    <location>
        <begin position="109"/>
        <end position="126"/>
    </location>
</feature>
<sequence>MQRGKNPTSLNNKTRNQGMGLSPVAAAVASLYGEVVDFNAFIDRHIDSLKASANATISATGRVLESAKFGFGLGYLSSVTIIAVGQFLLGNPLAAATTVASATAMANPIAMTCAAVGAIVYGWNALSDAEREGVLANLSAGLDIGIELIKAIIAFVIRTTKELLDSEALKEFKSFIAEKATLFGRRLSDVTRQALDTLSDSALAARRAADLALASTASAAAVASESVGRKWRTWRKDGKSAPPSAALPDDSTRPDTVPTARDQILPS</sequence>
<reference evidence="3" key="1">
    <citation type="submission" date="2020-12" db="EMBL/GenBank/DDBJ databases">
        <title>The genome sequence of Inhella sp. 4Y17.</title>
        <authorList>
            <person name="Liu Y."/>
        </authorList>
    </citation>
    <scope>NUCLEOTIDE SEQUENCE</scope>
    <source>
        <strain evidence="3">4Y10</strain>
    </source>
</reference>
<name>A0A931IZH0_9BURK</name>
<dbReference type="AlphaFoldDB" id="A0A931IZH0"/>
<evidence type="ECO:0000256" key="1">
    <source>
        <dbReference type="SAM" id="MobiDB-lite"/>
    </source>
</evidence>
<feature type="transmembrane region" description="Helical" evidence="2">
    <location>
        <begin position="69"/>
        <end position="89"/>
    </location>
</feature>
<keyword evidence="2" id="KW-0472">Membrane</keyword>
<evidence type="ECO:0000256" key="2">
    <source>
        <dbReference type="SAM" id="Phobius"/>
    </source>
</evidence>
<keyword evidence="2" id="KW-1133">Transmembrane helix</keyword>
<evidence type="ECO:0000313" key="4">
    <source>
        <dbReference type="Proteomes" id="UP000620139"/>
    </source>
</evidence>
<accession>A0A931IZH0</accession>
<feature type="region of interest" description="Disordered" evidence="1">
    <location>
        <begin position="232"/>
        <end position="267"/>
    </location>
</feature>
<dbReference type="EMBL" id="JAEDAL010000008">
    <property type="protein sequence ID" value="MBH9553964.1"/>
    <property type="molecule type" value="Genomic_DNA"/>
</dbReference>
<gene>
    <name evidence="3" type="ORF">I7X43_14040</name>
</gene>
<keyword evidence="2" id="KW-0812">Transmembrane</keyword>